<dbReference type="EMBL" id="KB915847">
    <property type="protein sequence ID" value="EOD51515.1"/>
    <property type="molecule type" value="Genomic_DNA"/>
</dbReference>
<sequence length="75" mass="8542">MAGTDEHLCYPDSISVLYGFDFSIVKDSACLFEYSRGEFNILRKIRDLAVRVRDKFEVPVQVVGKPKAEACNLNR</sequence>
<dbReference type="HOGENOM" id="CLU_2670820_0_0_1"/>
<proteinExistence type="predicted"/>
<gene>
    <name evidence="1" type="ORF">UCRNP2_1695</name>
</gene>
<evidence type="ECO:0000313" key="2">
    <source>
        <dbReference type="Proteomes" id="UP000013521"/>
    </source>
</evidence>
<accession>R1GIN1</accession>
<reference evidence="2" key="1">
    <citation type="journal article" date="2013" name="Genome Announc.">
        <title>Draft genome sequence of Neofusicoccum parvum isolate UCR-NP2, a fungal vascular pathogen associated with grapevine cankers.</title>
        <authorList>
            <person name="Blanco-Ulate B."/>
            <person name="Rolshausen P."/>
            <person name="Cantu D."/>
        </authorList>
    </citation>
    <scope>NUCLEOTIDE SEQUENCE [LARGE SCALE GENOMIC DNA]</scope>
    <source>
        <strain evidence="2">UCR-NP2</strain>
    </source>
</reference>
<protein>
    <submittedName>
        <fullName evidence="1">Uncharacterized protein</fullName>
    </submittedName>
</protein>
<evidence type="ECO:0000313" key="1">
    <source>
        <dbReference type="EMBL" id="EOD51515.1"/>
    </source>
</evidence>
<organism evidence="1 2">
    <name type="scientific">Botryosphaeria parva (strain UCR-NP2)</name>
    <name type="common">Grapevine canker fungus</name>
    <name type="synonym">Neofusicoccum parvum</name>
    <dbReference type="NCBI Taxonomy" id="1287680"/>
    <lineage>
        <taxon>Eukaryota</taxon>
        <taxon>Fungi</taxon>
        <taxon>Dikarya</taxon>
        <taxon>Ascomycota</taxon>
        <taxon>Pezizomycotina</taxon>
        <taxon>Dothideomycetes</taxon>
        <taxon>Dothideomycetes incertae sedis</taxon>
        <taxon>Botryosphaeriales</taxon>
        <taxon>Botryosphaeriaceae</taxon>
        <taxon>Neofusicoccum</taxon>
    </lineage>
</organism>
<dbReference type="KEGG" id="npa:UCRNP2_1695"/>
<name>R1GIN1_BOTPV</name>
<dbReference type="Proteomes" id="UP000013521">
    <property type="component" value="Unassembled WGS sequence"/>
</dbReference>
<dbReference type="AlphaFoldDB" id="R1GIN1"/>